<dbReference type="PANTHER" id="PTHR34458">
    <property type="entry name" value="POLLEN OLE E 1 ALLERGEN AND EXTENSIN FAMILY PROTEIN-RELATED"/>
    <property type="match status" value="1"/>
</dbReference>
<organism evidence="2 3">
    <name type="scientific">Solanum tuberosum</name>
    <name type="common">Potato</name>
    <dbReference type="NCBI Taxonomy" id="4113"/>
    <lineage>
        <taxon>Eukaryota</taxon>
        <taxon>Viridiplantae</taxon>
        <taxon>Streptophyta</taxon>
        <taxon>Embryophyta</taxon>
        <taxon>Tracheophyta</taxon>
        <taxon>Spermatophyta</taxon>
        <taxon>Magnoliopsida</taxon>
        <taxon>eudicotyledons</taxon>
        <taxon>Gunneridae</taxon>
        <taxon>Pentapetalae</taxon>
        <taxon>asterids</taxon>
        <taxon>lamiids</taxon>
        <taxon>Solanales</taxon>
        <taxon>Solanaceae</taxon>
        <taxon>Solanoideae</taxon>
        <taxon>Solaneae</taxon>
        <taxon>Solanum</taxon>
    </lineage>
</organism>
<dbReference type="EnsemblPlants" id="PGSC0003DMT400084513">
    <property type="protein sequence ID" value="PGSC0003DMT400084513"/>
    <property type="gene ID" value="PGSC0003DMG400034108"/>
</dbReference>
<evidence type="ECO:0000256" key="1">
    <source>
        <dbReference type="SAM" id="SignalP"/>
    </source>
</evidence>
<name>M1D7V0_SOLTU</name>
<protein>
    <submittedName>
        <fullName evidence="2">Uncharacterized protein</fullName>
    </submittedName>
</protein>
<feature type="chain" id="PRO_5004013625" evidence="1">
    <location>
        <begin position="25"/>
        <end position="146"/>
    </location>
</feature>
<dbReference type="Gramene" id="PGSC0003DMT400084513">
    <property type="protein sequence ID" value="PGSC0003DMT400084513"/>
    <property type="gene ID" value="PGSC0003DMG400034108"/>
</dbReference>
<proteinExistence type="predicted"/>
<dbReference type="InterPro" id="IPR040404">
    <property type="entry name" value="Phylloplanin-like"/>
</dbReference>
<reference evidence="2" key="2">
    <citation type="submission" date="2015-06" db="UniProtKB">
        <authorList>
            <consortium name="EnsemblPlants"/>
        </authorList>
    </citation>
    <scope>IDENTIFICATION</scope>
    <source>
        <strain evidence="2">DM1-3 516 R44</strain>
    </source>
</reference>
<sequence>MSSKMCFVCLFILVLITTSDVASGQSPIVGLQIVGGPLTCSATGNLPGVGLVGVNGRISCDGGNTTLGTFVTGPLGFLSTGVLPAIPQILSSTSSCAAIVGLPVANCTLLPSTGILQAPLIMTTTIIQTALGRIIMFVPGLFQLIT</sequence>
<evidence type="ECO:0000313" key="3">
    <source>
        <dbReference type="Proteomes" id="UP000011115"/>
    </source>
</evidence>
<dbReference type="PANTHER" id="PTHR34458:SF11">
    <property type="entry name" value="MD-2-RELATED LIPID-RECOGNITION DOMAIN-CONTAINING PROTEIN"/>
    <property type="match status" value="1"/>
</dbReference>
<keyword evidence="3" id="KW-1185">Reference proteome</keyword>
<keyword evidence="1" id="KW-0732">Signal</keyword>
<feature type="signal peptide" evidence="1">
    <location>
        <begin position="1"/>
        <end position="24"/>
    </location>
</feature>
<dbReference type="PaxDb" id="4113-PGSC0003DMT400084513"/>
<accession>M1D7V0</accession>
<dbReference type="Proteomes" id="UP000011115">
    <property type="component" value="Unassembled WGS sequence"/>
</dbReference>
<evidence type="ECO:0000313" key="2">
    <source>
        <dbReference type="EnsemblPlants" id="PGSC0003DMT400084513"/>
    </source>
</evidence>
<dbReference type="FunCoup" id="M1D7V0">
    <property type="interactions" value="51"/>
</dbReference>
<dbReference type="InParanoid" id="M1D7V0"/>
<reference evidence="3" key="1">
    <citation type="journal article" date="2011" name="Nature">
        <title>Genome sequence and analysis of the tuber crop potato.</title>
        <authorList>
            <consortium name="The Potato Genome Sequencing Consortium"/>
        </authorList>
    </citation>
    <scope>NUCLEOTIDE SEQUENCE [LARGE SCALE GENOMIC DNA]</scope>
    <source>
        <strain evidence="3">cv. DM1-3 516 R44</strain>
    </source>
</reference>
<dbReference type="AlphaFoldDB" id="M1D7V0"/>
<dbReference type="HOGENOM" id="CLU_1780703_0_0_1"/>